<dbReference type="EMBL" id="OCND01000004">
    <property type="protein sequence ID" value="SOD54498.1"/>
    <property type="molecule type" value="Genomic_DNA"/>
</dbReference>
<evidence type="ECO:0000259" key="1">
    <source>
        <dbReference type="Pfam" id="PF04230"/>
    </source>
</evidence>
<feature type="domain" description="Polysaccharide pyruvyl transferase" evidence="1">
    <location>
        <begin position="75"/>
        <end position="206"/>
    </location>
</feature>
<name>A0A286D777_9GAMM</name>
<organism evidence="2 3">
    <name type="scientific">Pseudoxanthomonas wuyuanensis</name>
    <dbReference type="NCBI Taxonomy" id="1073196"/>
    <lineage>
        <taxon>Bacteria</taxon>
        <taxon>Pseudomonadati</taxon>
        <taxon>Pseudomonadota</taxon>
        <taxon>Gammaproteobacteria</taxon>
        <taxon>Lysobacterales</taxon>
        <taxon>Lysobacteraceae</taxon>
        <taxon>Pseudoxanthomonas</taxon>
    </lineage>
</organism>
<protein>
    <submittedName>
        <fullName evidence="2">Pyruvyltransferase</fullName>
    </submittedName>
</protein>
<dbReference type="InterPro" id="IPR007345">
    <property type="entry name" value="Polysacch_pyruvyl_Trfase"/>
</dbReference>
<keyword evidence="3" id="KW-1185">Reference proteome</keyword>
<accession>A0A286D777</accession>
<dbReference type="Pfam" id="PF04230">
    <property type="entry name" value="PS_pyruv_trans"/>
    <property type="match status" value="1"/>
</dbReference>
<reference evidence="2 3" key="1">
    <citation type="submission" date="2017-09" db="EMBL/GenBank/DDBJ databases">
        <authorList>
            <person name="Ehlers B."/>
            <person name="Leendertz F.H."/>
        </authorList>
    </citation>
    <scope>NUCLEOTIDE SEQUENCE [LARGE SCALE GENOMIC DNA]</scope>
    <source>
        <strain evidence="2 3">CGMCC 1.10978</strain>
    </source>
</reference>
<dbReference type="GO" id="GO:0016740">
    <property type="term" value="F:transferase activity"/>
    <property type="evidence" value="ECO:0007669"/>
    <property type="project" value="UniProtKB-KW"/>
</dbReference>
<dbReference type="Proteomes" id="UP000219374">
    <property type="component" value="Unassembled WGS sequence"/>
</dbReference>
<evidence type="ECO:0000313" key="3">
    <source>
        <dbReference type="Proteomes" id="UP000219374"/>
    </source>
</evidence>
<proteinExistence type="predicted"/>
<sequence>MPMLLDAWLARTERRCLYWWEPADGSVNVGDYLSKVIVSSMLSLRDLALREKRDRNHRLFAVGSVLHNARDGETVWGSGINGKIPEQRHAFRHLDVRAVRGPLTRRFLAGKGIEAPPVYGDPALLMPLFFPAALLDTAPVRDFVVVPHFNEPAGKFDRYREQLVLPTCKPVDFVRRLLAARLVVSSSLHGIILAEAYGVPAVYLDSGNGENQFKYDDYYHGTGRMQWHSGSSVEECLQKGGNGDFELHRLQRGLMAAFPYELW</sequence>
<gene>
    <name evidence="2" type="ORF">SAMN06296416_104103</name>
</gene>
<evidence type="ECO:0000313" key="2">
    <source>
        <dbReference type="EMBL" id="SOD54498.1"/>
    </source>
</evidence>
<keyword evidence="2" id="KW-0808">Transferase</keyword>
<dbReference type="AlphaFoldDB" id="A0A286D777"/>